<evidence type="ECO:0000259" key="5">
    <source>
        <dbReference type="PROSITE" id="PS50893"/>
    </source>
</evidence>
<protein>
    <submittedName>
        <fullName evidence="6">ABC transporter related</fullName>
    </submittedName>
</protein>
<evidence type="ECO:0000256" key="4">
    <source>
        <dbReference type="SAM" id="MobiDB-lite"/>
    </source>
</evidence>
<dbReference type="RefSeq" id="WP_179979415.1">
    <property type="nucleotide sequence ID" value="NZ_LT608333.1"/>
</dbReference>
<dbReference type="InterPro" id="IPR003439">
    <property type="entry name" value="ABC_transporter-like_ATP-bd"/>
</dbReference>
<dbReference type="GO" id="GO:0016887">
    <property type="term" value="F:ATP hydrolysis activity"/>
    <property type="evidence" value="ECO:0007669"/>
    <property type="project" value="InterPro"/>
</dbReference>
<dbReference type="GO" id="GO:0005524">
    <property type="term" value="F:ATP binding"/>
    <property type="evidence" value="ECO:0007669"/>
    <property type="project" value="UniProtKB-KW"/>
</dbReference>
<evidence type="ECO:0000256" key="1">
    <source>
        <dbReference type="ARBA" id="ARBA00022448"/>
    </source>
</evidence>
<dbReference type="Gene3D" id="3.40.50.300">
    <property type="entry name" value="P-loop containing nucleotide triphosphate hydrolases"/>
    <property type="match status" value="1"/>
</dbReference>
<accession>A0A212KZJ3</accession>
<proteinExistence type="predicted"/>
<dbReference type="InterPro" id="IPR003593">
    <property type="entry name" value="AAA+_ATPase"/>
</dbReference>
<dbReference type="InterPro" id="IPR017871">
    <property type="entry name" value="ABC_transporter-like_CS"/>
</dbReference>
<dbReference type="SUPFAM" id="SSF52540">
    <property type="entry name" value="P-loop containing nucleoside triphosphate hydrolases"/>
    <property type="match status" value="1"/>
</dbReference>
<organism evidence="6">
    <name type="scientific">uncultured Desulfovibrio sp</name>
    <dbReference type="NCBI Taxonomy" id="167968"/>
    <lineage>
        <taxon>Bacteria</taxon>
        <taxon>Pseudomonadati</taxon>
        <taxon>Thermodesulfobacteriota</taxon>
        <taxon>Desulfovibrionia</taxon>
        <taxon>Desulfovibrionales</taxon>
        <taxon>Desulfovibrionaceae</taxon>
        <taxon>Desulfovibrio</taxon>
        <taxon>environmental samples</taxon>
    </lineage>
</organism>
<gene>
    <name evidence="6" type="ORF">KL86DES1_10564</name>
</gene>
<name>A0A212KZJ3_9BACT</name>
<dbReference type="AlphaFoldDB" id="A0A212KZJ3"/>
<evidence type="ECO:0000256" key="2">
    <source>
        <dbReference type="ARBA" id="ARBA00022741"/>
    </source>
</evidence>
<dbReference type="PANTHER" id="PTHR42734:SF7">
    <property type="entry name" value="ATP-BINDING COMPONENT OF ABC TRANSPORTER-RELATED"/>
    <property type="match status" value="1"/>
</dbReference>
<reference evidence="6" key="1">
    <citation type="submission" date="2016-08" db="EMBL/GenBank/DDBJ databases">
        <authorList>
            <person name="Seilhamer J.J."/>
        </authorList>
    </citation>
    <scope>NUCLEOTIDE SEQUENCE</scope>
    <source>
        <strain evidence="6">86-1</strain>
    </source>
</reference>
<sequence>MSRADTTAPALVFDHVCVCRGGRLILEDVCATVPAGSSTVLVGPNGAGKTTLLLCLIGEMSYSGRIEAAGQSGLPRTAYVPQYLHMDASLPLRVGEFLALNRQRRPLWFGLSHSVRAEARRLLRLVQAEQLEDRRVSDLSGGEMRRVLLAAALGREPRLLVLDEPAAGVDVQGERLFWEVLNKVRMEQGFTQIIVSHNLSLAAHYATHVICLNKKVCAEGAPHEALNASILMQLFGVPIHLYPDQCDSAESACPQCGAVCAPERLLPAYASIQRRGGAKTTREGALTQDSGPDGHAGKGTGGGAASGEAGHA</sequence>
<keyword evidence="1" id="KW-0813">Transport</keyword>
<dbReference type="Pfam" id="PF00005">
    <property type="entry name" value="ABC_tran"/>
    <property type="match status" value="1"/>
</dbReference>
<keyword evidence="2" id="KW-0547">Nucleotide-binding</keyword>
<dbReference type="SMART" id="SM00382">
    <property type="entry name" value="AAA"/>
    <property type="match status" value="1"/>
</dbReference>
<dbReference type="InterPro" id="IPR027417">
    <property type="entry name" value="P-loop_NTPase"/>
</dbReference>
<dbReference type="EMBL" id="FMJC01000001">
    <property type="protein sequence ID" value="SCM70692.1"/>
    <property type="molecule type" value="Genomic_DNA"/>
</dbReference>
<keyword evidence="3" id="KW-0067">ATP-binding</keyword>
<dbReference type="PANTHER" id="PTHR42734">
    <property type="entry name" value="METAL TRANSPORT SYSTEM ATP-BINDING PROTEIN TM_0124-RELATED"/>
    <property type="match status" value="1"/>
</dbReference>
<dbReference type="PROSITE" id="PS50893">
    <property type="entry name" value="ABC_TRANSPORTER_2"/>
    <property type="match status" value="1"/>
</dbReference>
<dbReference type="PROSITE" id="PS00211">
    <property type="entry name" value="ABC_TRANSPORTER_1"/>
    <property type="match status" value="1"/>
</dbReference>
<feature type="region of interest" description="Disordered" evidence="4">
    <location>
        <begin position="275"/>
        <end position="312"/>
    </location>
</feature>
<evidence type="ECO:0000256" key="3">
    <source>
        <dbReference type="ARBA" id="ARBA00022840"/>
    </source>
</evidence>
<feature type="domain" description="ABC transporter" evidence="5">
    <location>
        <begin position="11"/>
        <end position="239"/>
    </location>
</feature>
<evidence type="ECO:0000313" key="6">
    <source>
        <dbReference type="EMBL" id="SCM70692.1"/>
    </source>
</evidence>
<dbReference type="InterPro" id="IPR050153">
    <property type="entry name" value="Metal_Ion_Import_ABC"/>
</dbReference>